<dbReference type="Pfam" id="PF13411">
    <property type="entry name" value="MerR_1"/>
    <property type="match status" value="1"/>
</dbReference>
<dbReference type="PROSITE" id="PS50937">
    <property type="entry name" value="HTH_MERR_2"/>
    <property type="match status" value="1"/>
</dbReference>
<dbReference type="RefSeq" id="WP_102067594.1">
    <property type="nucleotide sequence ID" value="NZ_PKQE01000009.1"/>
</dbReference>
<accession>A0A2N4TJV1</accession>
<dbReference type="InterPro" id="IPR000551">
    <property type="entry name" value="MerR-type_HTH_dom"/>
</dbReference>
<keyword evidence="1" id="KW-0805">Transcription regulation</keyword>
<dbReference type="PROSITE" id="PS00552">
    <property type="entry name" value="HTH_MERR_1"/>
    <property type="match status" value="1"/>
</dbReference>
<dbReference type="GO" id="GO:0003677">
    <property type="term" value="F:DNA binding"/>
    <property type="evidence" value="ECO:0007669"/>
    <property type="project" value="UniProtKB-KW"/>
</dbReference>
<sequence>MKIGELARLSGVAASRIRFYEASGLLQPAERQSNGYREYAPESVTRLQIILRAQSAGFSLEEIRALLPGHQGAWPREDLLQALRSKVAEIGVLEQRLAQNKRDLLALIREVDHEPDGEDCADRARRVFDKMNLRPLEQPTAEPQVRATRKRG</sequence>
<dbReference type="PANTHER" id="PTHR30204:SF94">
    <property type="entry name" value="HEAVY METAL-DEPENDENT TRANSCRIPTIONAL REGULATOR HI_0293-RELATED"/>
    <property type="match status" value="1"/>
</dbReference>
<keyword evidence="2" id="KW-0238">DNA-binding</keyword>
<dbReference type="SUPFAM" id="SSF46955">
    <property type="entry name" value="Putative DNA-binding domain"/>
    <property type="match status" value="1"/>
</dbReference>
<evidence type="ECO:0000259" key="4">
    <source>
        <dbReference type="PROSITE" id="PS50937"/>
    </source>
</evidence>
<keyword evidence="3" id="KW-0804">Transcription</keyword>
<evidence type="ECO:0000256" key="2">
    <source>
        <dbReference type="ARBA" id="ARBA00023125"/>
    </source>
</evidence>
<evidence type="ECO:0000313" key="5">
    <source>
        <dbReference type="EMBL" id="PLC39982.1"/>
    </source>
</evidence>
<dbReference type="GO" id="GO:0003700">
    <property type="term" value="F:DNA-binding transcription factor activity"/>
    <property type="evidence" value="ECO:0007669"/>
    <property type="project" value="InterPro"/>
</dbReference>
<dbReference type="AlphaFoldDB" id="A0A2N4TJV1"/>
<comment type="caution">
    <text evidence="5">The sequence shown here is derived from an EMBL/GenBank/DDBJ whole genome shotgun (WGS) entry which is preliminary data.</text>
</comment>
<dbReference type="Gene3D" id="1.10.1660.10">
    <property type="match status" value="1"/>
</dbReference>
<feature type="domain" description="HTH merR-type" evidence="4">
    <location>
        <begin position="1"/>
        <end position="69"/>
    </location>
</feature>
<evidence type="ECO:0000256" key="3">
    <source>
        <dbReference type="ARBA" id="ARBA00023163"/>
    </source>
</evidence>
<dbReference type="InterPro" id="IPR047057">
    <property type="entry name" value="MerR_fam"/>
</dbReference>
<dbReference type="Proteomes" id="UP000234456">
    <property type="component" value="Unassembled WGS sequence"/>
</dbReference>
<dbReference type="InterPro" id="IPR009061">
    <property type="entry name" value="DNA-bd_dom_put_sf"/>
</dbReference>
<reference evidence="5 6" key="1">
    <citation type="submission" date="2017-12" db="EMBL/GenBank/DDBJ databases">
        <title>Draft genome sequence of Ralstonia pickettii 52.</title>
        <authorList>
            <person name="Zheng B."/>
        </authorList>
    </citation>
    <scope>NUCLEOTIDE SEQUENCE [LARGE SCALE GENOMIC DNA]</scope>
    <source>
        <strain evidence="5 6">52</strain>
    </source>
</reference>
<dbReference type="SMART" id="SM00422">
    <property type="entry name" value="HTH_MERR"/>
    <property type="match status" value="1"/>
</dbReference>
<evidence type="ECO:0000313" key="6">
    <source>
        <dbReference type="Proteomes" id="UP000234456"/>
    </source>
</evidence>
<dbReference type="OrthoDB" id="5297305at2"/>
<dbReference type="PANTHER" id="PTHR30204">
    <property type="entry name" value="REDOX-CYCLING DRUG-SENSING TRANSCRIPTIONAL ACTIVATOR SOXR"/>
    <property type="match status" value="1"/>
</dbReference>
<gene>
    <name evidence="5" type="ORF">C0Q88_25115</name>
</gene>
<protein>
    <submittedName>
        <fullName evidence="5">MerR family transcriptional regulator</fullName>
    </submittedName>
</protein>
<dbReference type="EMBL" id="PKQE01000009">
    <property type="protein sequence ID" value="PLC39982.1"/>
    <property type="molecule type" value="Genomic_DNA"/>
</dbReference>
<name>A0A2N4TJV1_RALPI</name>
<dbReference type="PRINTS" id="PR00040">
    <property type="entry name" value="HTHMERR"/>
</dbReference>
<organism evidence="5 6">
    <name type="scientific">Ralstonia pickettii</name>
    <name type="common">Burkholderia pickettii</name>
    <dbReference type="NCBI Taxonomy" id="329"/>
    <lineage>
        <taxon>Bacteria</taxon>
        <taxon>Pseudomonadati</taxon>
        <taxon>Pseudomonadota</taxon>
        <taxon>Betaproteobacteria</taxon>
        <taxon>Burkholderiales</taxon>
        <taxon>Burkholderiaceae</taxon>
        <taxon>Ralstonia</taxon>
    </lineage>
</organism>
<proteinExistence type="predicted"/>
<evidence type="ECO:0000256" key="1">
    <source>
        <dbReference type="ARBA" id="ARBA00023015"/>
    </source>
</evidence>